<dbReference type="Proteomes" id="UP000474640">
    <property type="component" value="Unassembled WGS sequence"/>
</dbReference>
<sequence length="350" mass="40347">MPPASDHRQTGIENFDQELHLERYGITRKRVRLTKIFPSTLPTDSEPDFRALVQHFDNLCKPYPKSKDSLSQDLRRYITKITKSGTTVPTDATAAEKKQNQGTIETQDRDQDQEYLLHRVVGRVFGFLKGRQCLQSKEKESDIDKEMPFFVTPRKVNMIWTNPKGIVGACGYRATTLGGIVGPMDARAGSPGKWGILVTFQAVFIPSSTIPPQKYSPNHQIRTHQPATDAGCLIGQATYNLHRARNKRRHRQNRDSICMTINKTFIYFSRAKVLAKDLRHYRQYIEPSETKKEILYTPEFDFLDGEEGRKELLRGIMAVFRILRRNARRFLEDDRDNDDDDEGSRKRVKA</sequence>
<evidence type="ECO:0000313" key="3">
    <source>
        <dbReference type="Proteomes" id="UP000474640"/>
    </source>
</evidence>
<accession>A0A7C8RD58</accession>
<name>A0A7C8RD58_ORBOL</name>
<dbReference type="OrthoDB" id="10364745at2759"/>
<organism evidence="2 3">
    <name type="scientific">Orbilia oligospora</name>
    <name type="common">Nematode-trapping fungus</name>
    <name type="synonym">Arthrobotrys oligospora</name>
    <dbReference type="NCBI Taxonomy" id="2813651"/>
    <lineage>
        <taxon>Eukaryota</taxon>
        <taxon>Fungi</taxon>
        <taxon>Dikarya</taxon>
        <taxon>Ascomycota</taxon>
        <taxon>Pezizomycotina</taxon>
        <taxon>Orbiliomycetes</taxon>
        <taxon>Orbiliales</taxon>
        <taxon>Orbiliaceae</taxon>
        <taxon>Orbilia</taxon>
    </lineage>
</organism>
<protein>
    <submittedName>
        <fullName evidence="2">Uncharacterized protein</fullName>
    </submittedName>
</protein>
<proteinExistence type="predicted"/>
<dbReference type="EMBL" id="JAABOJ010000024">
    <property type="protein sequence ID" value="KAF3278479.1"/>
    <property type="molecule type" value="Genomic_DNA"/>
</dbReference>
<dbReference type="AlphaFoldDB" id="A0A7C8RD58"/>
<evidence type="ECO:0000256" key="1">
    <source>
        <dbReference type="SAM" id="MobiDB-lite"/>
    </source>
</evidence>
<gene>
    <name evidence="2" type="ORF">TWF970_004492</name>
</gene>
<reference evidence="2 3" key="1">
    <citation type="submission" date="2020-01" db="EMBL/GenBank/DDBJ databases">
        <authorList>
            <person name="Palmer J.M."/>
        </authorList>
    </citation>
    <scope>NUCLEOTIDE SEQUENCE [LARGE SCALE GENOMIC DNA]</scope>
    <source>
        <strain evidence="2 3">TWF970</strain>
    </source>
</reference>
<evidence type="ECO:0000313" key="2">
    <source>
        <dbReference type="EMBL" id="KAF3278479.1"/>
    </source>
</evidence>
<comment type="caution">
    <text evidence="2">The sequence shown here is derived from an EMBL/GenBank/DDBJ whole genome shotgun (WGS) entry which is preliminary data.</text>
</comment>
<feature type="region of interest" description="Disordered" evidence="1">
    <location>
        <begin position="88"/>
        <end position="108"/>
    </location>
</feature>